<name>A0A1Y2I018_9FUNG</name>
<reference evidence="2 3" key="1">
    <citation type="submission" date="2016-07" db="EMBL/GenBank/DDBJ databases">
        <title>Pervasive Adenine N6-methylation of Active Genes in Fungi.</title>
        <authorList>
            <consortium name="DOE Joint Genome Institute"/>
            <person name="Mondo S.J."/>
            <person name="Dannebaum R.O."/>
            <person name="Kuo R.C."/>
            <person name="Labutti K."/>
            <person name="Haridas S."/>
            <person name="Kuo A."/>
            <person name="Salamov A."/>
            <person name="Ahrendt S.R."/>
            <person name="Lipzen A."/>
            <person name="Sullivan W."/>
            <person name="Andreopoulos W.B."/>
            <person name="Clum A."/>
            <person name="Lindquist E."/>
            <person name="Daum C."/>
            <person name="Ramamoorthy G.K."/>
            <person name="Gryganskyi A."/>
            <person name="Culley D."/>
            <person name="Magnuson J.K."/>
            <person name="James T.Y."/>
            <person name="O'Malley M.A."/>
            <person name="Stajich J.E."/>
            <person name="Spatafora J.W."/>
            <person name="Visel A."/>
            <person name="Grigoriev I.V."/>
        </authorList>
    </citation>
    <scope>NUCLEOTIDE SEQUENCE [LARGE SCALE GENOMIC DNA]</scope>
    <source>
        <strain evidence="2 3">PL171</strain>
    </source>
</reference>
<dbReference type="OrthoDB" id="5600432at2759"/>
<accession>A0A1Y2I018</accession>
<dbReference type="Proteomes" id="UP000193411">
    <property type="component" value="Unassembled WGS sequence"/>
</dbReference>
<feature type="region of interest" description="Disordered" evidence="1">
    <location>
        <begin position="247"/>
        <end position="267"/>
    </location>
</feature>
<comment type="caution">
    <text evidence="2">The sequence shown here is derived from an EMBL/GenBank/DDBJ whole genome shotgun (WGS) entry which is preliminary data.</text>
</comment>
<protein>
    <submittedName>
        <fullName evidence="2">Uncharacterized protein</fullName>
    </submittedName>
</protein>
<evidence type="ECO:0000256" key="1">
    <source>
        <dbReference type="SAM" id="MobiDB-lite"/>
    </source>
</evidence>
<keyword evidence="3" id="KW-1185">Reference proteome</keyword>
<feature type="compositionally biased region" description="Low complexity" evidence="1">
    <location>
        <begin position="21"/>
        <end position="46"/>
    </location>
</feature>
<feature type="compositionally biased region" description="Pro residues" evidence="1">
    <location>
        <begin position="150"/>
        <end position="161"/>
    </location>
</feature>
<feature type="compositionally biased region" description="Low complexity" evidence="1">
    <location>
        <begin position="446"/>
        <end position="456"/>
    </location>
</feature>
<sequence>MSDNGSHCHSHSSRRTGLKASPTSSSPDPDSSSVSCLSLSPSSSLSKARKRIRRLLSLVSRHSHSHSHSRKHGANDEQVPLAPLPPLQYAIHELGPLLHPSSQSAPSSPAQGTRQPTNHQRHASQPAPPPPPPSLKSILVRSTSHRSHHPPPPPRLPAPQEPPRHQPPAAASSFDRRLPMSSFSSTSDSSTSDIGPSSSSSTLPTTAADSTRGSADSGLAPSVTSAALAASDALALAVRTVLSDPALPSLDHRVSPTSSAAKRKSVRIDLEPAIGRAPKYDRSPDPANLSERLRHGRVTAAEHRRVLDEVLVLKKVARESYRKALGSPLTSAEAPPPQLQQHHEGAAATDFSLSLSEALAGSVSDTRDVVGALVATLAEFVVKASPTLSSTTSSGKQTDGENGLDDERVDLDRQDGEHVIPGHYPESPTLAITHHLYTSPVPTPATPASAASPPTT</sequence>
<feature type="region of interest" description="Disordered" evidence="1">
    <location>
        <begin position="326"/>
        <end position="348"/>
    </location>
</feature>
<dbReference type="EMBL" id="MCFL01000003">
    <property type="protein sequence ID" value="ORZ40186.1"/>
    <property type="molecule type" value="Genomic_DNA"/>
</dbReference>
<evidence type="ECO:0000313" key="3">
    <source>
        <dbReference type="Proteomes" id="UP000193411"/>
    </source>
</evidence>
<organism evidence="2 3">
    <name type="scientific">Catenaria anguillulae PL171</name>
    <dbReference type="NCBI Taxonomy" id="765915"/>
    <lineage>
        <taxon>Eukaryota</taxon>
        <taxon>Fungi</taxon>
        <taxon>Fungi incertae sedis</taxon>
        <taxon>Blastocladiomycota</taxon>
        <taxon>Blastocladiomycetes</taxon>
        <taxon>Blastocladiales</taxon>
        <taxon>Catenariaceae</taxon>
        <taxon>Catenaria</taxon>
    </lineage>
</organism>
<feature type="compositionally biased region" description="Basic residues" evidence="1">
    <location>
        <begin position="61"/>
        <end position="72"/>
    </location>
</feature>
<feature type="compositionally biased region" description="Basic and acidic residues" evidence="1">
    <location>
        <begin position="410"/>
        <end position="420"/>
    </location>
</feature>
<feature type="region of interest" description="Disordered" evidence="1">
    <location>
        <begin position="96"/>
        <end position="219"/>
    </location>
</feature>
<feature type="compositionally biased region" description="Polar residues" evidence="1">
    <location>
        <begin position="386"/>
        <end position="397"/>
    </location>
</feature>
<feature type="region of interest" description="Disordered" evidence="1">
    <location>
        <begin position="1"/>
        <end position="81"/>
    </location>
</feature>
<feature type="region of interest" description="Disordered" evidence="1">
    <location>
        <begin position="386"/>
        <end position="456"/>
    </location>
</feature>
<evidence type="ECO:0000313" key="2">
    <source>
        <dbReference type="EMBL" id="ORZ40186.1"/>
    </source>
</evidence>
<feature type="compositionally biased region" description="Low complexity" evidence="1">
    <location>
        <begin position="100"/>
        <end position="111"/>
    </location>
</feature>
<proteinExistence type="predicted"/>
<feature type="compositionally biased region" description="Low complexity" evidence="1">
    <location>
        <begin position="181"/>
        <end position="211"/>
    </location>
</feature>
<dbReference type="AlphaFoldDB" id="A0A1Y2I018"/>
<gene>
    <name evidence="2" type="ORF">BCR44DRAFT_62266</name>
</gene>
<feature type="compositionally biased region" description="Basic residues" evidence="1">
    <location>
        <begin position="8"/>
        <end position="17"/>
    </location>
</feature>